<feature type="compositionally biased region" description="Basic and acidic residues" evidence="1">
    <location>
        <begin position="47"/>
        <end position="57"/>
    </location>
</feature>
<feature type="region of interest" description="Disordered" evidence="1">
    <location>
        <begin position="47"/>
        <end position="92"/>
    </location>
</feature>
<reference evidence="2" key="1">
    <citation type="submission" date="2021-03" db="EMBL/GenBank/DDBJ databases">
        <title>Draft genome sequence of rust myrtle Austropuccinia psidii MF-1, a brazilian biotype.</title>
        <authorList>
            <person name="Quecine M.C."/>
            <person name="Pachon D.M.R."/>
            <person name="Bonatelli M.L."/>
            <person name="Correr F.H."/>
            <person name="Franceschini L.M."/>
            <person name="Leite T.F."/>
            <person name="Margarido G.R.A."/>
            <person name="Almeida C.A."/>
            <person name="Ferrarezi J.A."/>
            <person name="Labate C.A."/>
        </authorList>
    </citation>
    <scope>NUCLEOTIDE SEQUENCE</scope>
    <source>
        <strain evidence="2">MF-1</strain>
    </source>
</reference>
<accession>A0A9Q3HM93</accession>
<evidence type="ECO:0000313" key="2">
    <source>
        <dbReference type="EMBL" id="MBW0506785.1"/>
    </source>
</evidence>
<protein>
    <submittedName>
        <fullName evidence="2">Uncharacterized protein</fullName>
    </submittedName>
</protein>
<proteinExistence type="predicted"/>
<gene>
    <name evidence="2" type="ORF">O181_046500</name>
</gene>
<keyword evidence="3" id="KW-1185">Reference proteome</keyword>
<evidence type="ECO:0000256" key="1">
    <source>
        <dbReference type="SAM" id="MobiDB-lite"/>
    </source>
</evidence>
<dbReference type="Proteomes" id="UP000765509">
    <property type="component" value="Unassembled WGS sequence"/>
</dbReference>
<comment type="caution">
    <text evidence="2">The sequence shown here is derived from an EMBL/GenBank/DDBJ whole genome shotgun (WGS) entry which is preliminary data.</text>
</comment>
<dbReference type="AlphaFoldDB" id="A0A9Q3HM93"/>
<sequence length="139" mass="16208">MKRFLGQKKIIEILRGWSLVFHKDKVKKRNNWLKNQSCLSIEQKKALEMSPAVEKEGPVASTSSRAFQRQSKGPQKGQRGPNRNKGNGKIKYNWHRTYPQGYRITKMEPSAMGCVHYGQKPYGFHSQEQERIKRTFLSK</sequence>
<evidence type="ECO:0000313" key="3">
    <source>
        <dbReference type="Proteomes" id="UP000765509"/>
    </source>
</evidence>
<name>A0A9Q3HM93_9BASI</name>
<organism evidence="2 3">
    <name type="scientific">Austropuccinia psidii MF-1</name>
    <dbReference type="NCBI Taxonomy" id="1389203"/>
    <lineage>
        <taxon>Eukaryota</taxon>
        <taxon>Fungi</taxon>
        <taxon>Dikarya</taxon>
        <taxon>Basidiomycota</taxon>
        <taxon>Pucciniomycotina</taxon>
        <taxon>Pucciniomycetes</taxon>
        <taxon>Pucciniales</taxon>
        <taxon>Sphaerophragmiaceae</taxon>
        <taxon>Austropuccinia</taxon>
    </lineage>
</organism>
<dbReference type="EMBL" id="AVOT02019302">
    <property type="protein sequence ID" value="MBW0506785.1"/>
    <property type="molecule type" value="Genomic_DNA"/>
</dbReference>
<feature type="compositionally biased region" description="Polar residues" evidence="1">
    <location>
        <begin position="60"/>
        <end position="73"/>
    </location>
</feature>